<proteinExistence type="predicted"/>
<comment type="caution">
    <text evidence="2">The sequence shown here is derived from an EMBL/GenBank/DDBJ whole genome shotgun (WGS) entry which is preliminary data.</text>
</comment>
<feature type="compositionally biased region" description="Polar residues" evidence="1">
    <location>
        <begin position="53"/>
        <end position="84"/>
    </location>
</feature>
<feature type="non-terminal residue" evidence="2">
    <location>
        <position position="207"/>
    </location>
</feature>
<protein>
    <submittedName>
        <fullName evidence="2">Uncharacterized protein</fullName>
    </submittedName>
</protein>
<feature type="region of interest" description="Disordered" evidence="1">
    <location>
        <begin position="53"/>
        <end position="100"/>
    </location>
</feature>
<sequence length="207" mass="23089">MSTDTLDNNLNNSAATSTDASTGSDNVMLDSGSTRFDLQPIINASDTILAASNKTDPNLNTQRQLQESSSSSKTNGNRSYQQPAFLNIPDHWPRSRGPGGIANTQQYIDAFKRQVVPVINPEALLRDRAHYLGLLINREEDVDAFNEALKEEAAKCYDVDTLERVFLRAYITPEEREQSLRDMATIGRLPHERWKTFALRVQGSTSS</sequence>
<dbReference type="OrthoDB" id="2398816at2759"/>
<name>A0A9P6J7M8_MORAP</name>
<keyword evidence="3" id="KW-1185">Reference proteome</keyword>
<evidence type="ECO:0000313" key="3">
    <source>
        <dbReference type="Proteomes" id="UP000738359"/>
    </source>
</evidence>
<organism evidence="2 3">
    <name type="scientific">Mortierella alpina</name>
    <name type="common">Oleaginous fungus</name>
    <name type="synonym">Mortierella renispora</name>
    <dbReference type="NCBI Taxonomy" id="64518"/>
    <lineage>
        <taxon>Eukaryota</taxon>
        <taxon>Fungi</taxon>
        <taxon>Fungi incertae sedis</taxon>
        <taxon>Mucoromycota</taxon>
        <taxon>Mortierellomycotina</taxon>
        <taxon>Mortierellomycetes</taxon>
        <taxon>Mortierellales</taxon>
        <taxon>Mortierellaceae</taxon>
        <taxon>Mortierella</taxon>
    </lineage>
</organism>
<dbReference type="EMBL" id="JAAAHY010000385">
    <property type="protein sequence ID" value="KAF9964272.1"/>
    <property type="molecule type" value="Genomic_DNA"/>
</dbReference>
<evidence type="ECO:0000256" key="1">
    <source>
        <dbReference type="SAM" id="MobiDB-lite"/>
    </source>
</evidence>
<gene>
    <name evidence="2" type="ORF">BGZ70_006702</name>
</gene>
<evidence type="ECO:0000313" key="2">
    <source>
        <dbReference type="EMBL" id="KAF9964272.1"/>
    </source>
</evidence>
<reference evidence="2" key="1">
    <citation type="journal article" date="2020" name="Fungal Divers.">
        <title>Resolving the Mortierellaceae phylogeny through synthesis of multi-gene phylogenetics and phylogenomics.</title>
        <authorList>
            <person name="Vandepol N."/>
            <person name="Liber J."/>
            <person name="Desiro A."/>
            <person name="Na H."/>
            <person name="Kennedy M."/>
            <person name="Barry K."/>
            <person name="Grigoriev I.V."/>
            <person name="Miller A.N."/>
            <person name="O'Donnell K."/>
            <person name="Stajich J.E."/>
            <person name="Bonito G."/>
        </authorList>
    </citation>
    <scope>NUCLEOTIDE SEQUENCE</scope>
    <source>
        <strain evidence="2">CK1249</strain>
    </source>
</reference>
<accession>A0A9P6J7M8</accession>
<dbReference type="Proteomes" id="UP000738359">
    <property type="component" value="Unassembled WGS sequence"/>
</dbReference>
<feature type="region of interest" description="Disordered" evidence="1">
    <location>
        <begin position="1"/>
        <end position="26"/>
    </location>
</feature>
<dbReference type="AlphaFoldDB" id="A0A9P6J7M8"/>